<accession>A0A1Q4V8T9</accession>
<dbReference type="EMBL" id="LFBV01000003">
    <property type="protein sequence ID" value="OKH94263.1"/>
    <property type="molecule type" value="Genomic_DNA"/>
</dbReference>
<gene>
    <name evidence="2" type="ORF">AB852_14120</name>
</gene>
<organism evidence="2 3">
    <name type="scientific">Streptomyces uncialis</name>
    <dbReference type="NCBI Taxonomy" id="1048205"/>
    <lineage>
        <taxon>Bacteria</taxon>
        <taxon>Bacillati</taxon>
        <taxon>Actinomycetota</taxon>
        <taxon>Actinomycetes</taxon>
        <taxon>Kitasatosporales</taxon>
        <taxon>Streptomycetaceae</taxon>
        <taxon>Streptomyces</taxon>
    </lineage>
</organism>
<sequence>MDERAVVELTYRPRPSDHRVGLRVRERIKRTGILLRGGLVLLCVGLWVLSSVGRGSINVGSAVPVLIVVLLVWSRTWVQAAHVQRIVGWQGEYRTTVSPDGITCRTDHSTLIQKWSIFRGYRETEGHFVLLSRDPNIMILDVLAKRDIRETGDLERLRAILDLRIPRM</sequence>
<feature type="transmembrane region" description="Helical" evidence="1">
    <location>
        <begin position="55"/>
        <end position="73"/>
    </location>
</feature>
<protein>
    <submittedName>
        <fullName evidence="2">Uncharacterized protein</fullName>
    </submittedName>
</protein>
<keyword evidence="1" id="KW-1133">Transmembrane helix</keyword>
<evidence type="ECO:0000313" key="2">
    <source>
        <dbReference type="EMBL" id="OKH94263.1"/>
    </source>
</evidence>
<keyword evidence="3" id="KW-1185">Reference proteome</keyword>
<dbReference type="Proteomes" id="UP000186455">
    <property type="component" value="Unassembled WGS sequence"/>
</dbReference>
<name>A0A1Q4V8T9_9ACTN</name>
<evidence type="ECO:0000256" key="1">
    <source>
        <dbReference type="SAM" id="Phobius"/>
    </source>
</evidence>
<feature type="transmembrane region" description="Helical" evidence="1">
    <location>
        <begin position="33"/>
        <end position="49"/>
    </location>
</feature>
<dbReference type="AlphaFoldDB" id="A0A1Q4V8T9"/>
<keyword evidence="1" id="KW-0472">Membrane</keyword>
<keyword evidence="1" id="KW-0812">Transmembrane</keyword>
<evidence type="ECO:0000313" key="3">
    <source>
        <dbReference type="Proteomes" id="UP000186455"/>
    </source>
</evidence>
<proteinExistence type="predicted"/>
<dbReference type="STRING" id="1048205.AB852_14120"/>
<comment type="caution">
    <text evidence="2">The sequence shown here is derived from an EMBL/GenBank/DDBJ whole genome shotgun (WGS) entry which is preliminary data.</text>
</comment>
<reference evidence="2 3" key="1">
    <citation type="submission" date="2015-06" db="EMBL/GenBank/DDBJ databases">
        <title>Cloning and characterization of the uncialamcin biosynthetic gene cluster.</title>
        <authorList>
            <person name="Yan X."/>
            <person name="Huang T."/>
            <person name="Ge H."/>
            <person name="Shen B."/>
        </authorList>
    </citation>
    <scope>NUCLEOTIDE SEQUENCE [LARGE SCALE GENOMIC DNA]</scope>
    <source>
        <strain evidence="2 3">DCA2648</strain>
    </source>
</reference>